<dbReference type="Proteomes" id="UP000219338">
    <property type="component" value="Unassembled WGS sequence"/>
</dbReference>
<dbReference type="PANTHER" id="PTHR24559:SF440">
    <property type="entry name" value="RIBONUCLEASE H"/>
    <property type="match status" value="1"/>
</dbReference>
<feature type="domain" description="Reverse transcriptase" evidence="1">
    <location>
        <begin position="96"/>
        <end position="210"/>
    </location>
</feature>
<dbReference type="PANTHER" id="PTHR24559">
    <property type="entry name" value="TRANSPOSON TY3-I GAG-POL POLYPROTEIN"/>
    <property type="match status" value="1"/>
</dbReference>
<dbReference type="STRING" id="47428.A0A284QTZ1"/>
<dbReference type="CDD" id="cd01647">
    <property type="entry name" value="RT_LTR"/>
    <property type="match status" value="1"/>
</dbReference>
<sequence length="211" mass="24197">MALLDMSDVPAEYHDFADVFSDSLSKNLSKHRPYNVKINLEEGPSLLGPIYSLLESELKVLHEFIDNNLHSGFITPSCSPYRALVLLVKKKTSELCLCVDFHSLNKISKKDCYPLSLISDLLNSACSTHIYTKLDLCHTYHLICIAKGDEWETAFWIHYSFFKWHIMPFRLTNAPTAFQPFVNDIFADMLDVSVVVYLNDILIYSDNPMNH</sequence>
<dbReference type="SUPFAM" id="SSF56672">
    <property type="entry name" value="DNA/RNA polymerases"/>
    <property type="match status" value="1"/>
</dbReference>
<gene>
    <name evidence="2" type="ORF">ARMOST_03230</name>
</gene>
<reference evidence="3" key="1">
    <citation type="journal article" date="2017" name="Nat. Ecol. Evol.">
        <title>Genome expansion and lineage-specific genetic innovations in the forest pathogenic fungi Armillaria.</title>
        <authorList>
            <person name="Sipos G."/>
            <person name="Prasanna A.N."/>
            <person name="Walter M.C."/>
            <person name="O'Connor E."/>
            <person name="Balint B."/>
            <person name="Krizsan K."/>
            <person name="Kiss B."/>
            <person name="Hess J."/>
            <person name="Varga T."/>
            <person name="Slot J."/>
            <person name="Riley R."/>
            <person name="Boka B."/>
            <person name="Rigling D."/>
            <person name="Barry K."/>
            <person name="Lee J."/>
            <person name="Mihaltcheva S."/>
            <person name="LaButti K."/>
            <person name="Lipzen A."/>
            <person name="Waldron R."/>
            <person name="Moloney N.M."/>
            <person name="Sperisen C."/>
            <person name="Kredics L."/>
            <person name="Vagvoelgyi C."/>
            <person name="Patrignani A."/>
            <person name="Fitzpatrick D."/>
            <person name="Nagy I."/>
            <person name="Doyle S."/>
            <person name="Anderson J.B."/>
            <person name="Grigoriev I.V."/>
            <person name="Gueldener U."/>
            <person name="Muensterkoetter M."/>
            <person name="Nagy L.G."/>
        </authorList>
    </citation>
    <scope>NUCLEOTIDE SEQUENCE [LARGE SCALE GENOMIC DNA]</scope>
    <source>
        <strain evidence="3">C18/9</strain>
    </source>
</reference>
<dbReference type="InterPro" id="IPR043502">
    <property type="entry name" value="DNA/RNA_pol_sf"/>
</dbReference>
<protein>
    <submittedName>
        <fullName evidence="2">Related to TY3B TY3B protein</fullName>
    </submittedName>
</protein>
<accession>A0A284QTZ1</accession>
<dbReference type="Pfam" id="PF00078">
    <property type="entry name" value="RVT_1"/>
    <property type="match status" value="1"/>
</dbReference>
<dbReference type="AlphaFoldDB" id="A0A284QTZ1"/>
<dbReference type="Gene3D" id="3.30.70.270">
    <property type="match status" value="1"/>
</dbReference>
<dbReference type="InterPro" id="IPR000477">
    <property type="entry name" value="RT_dom"/>
</dbReference>
<organism evidence="2 3">
    <name type="scientific">Armillaria ostoyae</name>
    <name type="common">Armillaria root rot fungus</name>
    <dbReference type="NCBI Taxonomy" id="47428"/>
    <lineage>
        <taxon>Eukaryota</taxon>
        <taxon>Fungi</taxon>
        <taxon>Dikarya</taxon>
        <taxon>Basidiomycota</taxon>
        <taxon>Agaricomycotina</taxon>
        <taxon>Agaricomycetes</taxon>
        <taxon>Agaricomycetidae</taxon>
        <taxon>Agaricales</taxon>
        <taxon>Marasmiineae</taxon>
        <taxon>Physalacriaceae</taxon>
        <taxon>Armillaria</taxon>
    </lineage>
</organism>
<dbReference type="Gene3D" id="3.10.10.10">
    <property type="entry name" value="HIV Type 1 Reverse Transcriptase, subunit A, domain 1"/>
    <property type="match status" value="1"/>
</dbReference>
<dbReference type="OMA" id="ACSTHIY"/>
<dbReference type="InterPro" id="IPR043128">
    <property type="entry name" value="Rev_trsase/Diguanyl_cyclase"/>
</dbReference>
<evidence type="ECO:0000259" key="1">
    <source>
        <dbReference type="Pfam" id="PF00078"/>
    </source>
</evidence>
<dbReference type="EMBL" id="FUEG01000002">
    <property type="protein sequence ID" value="SJK99919.1"/>
    <property type="molecule type" value="Genomic_DNA"/>
</dbReference>
<dbReference type="OrthoDB" id="3561867at2759"/>
<dbReference type="InterPro" id="IPR053134">
    <property type="entry name" value="RNA-dir_DNA_polymerase"/>
</dbReference>
<evidence type="ECO:0000313" key="3">
    <source>
        <dbReference type="Proteomes" id="UP000219338"/>
    </source>
</evidence>
<keyword evidence="3" id="KW-1185">Reference proteome</keyword>
<name>A0A284QTZ1_ARMOS</name>
<proteinExistence type="predicted"/>
<evidence type="ECO:0000313" key="2">
    <source>
        <dbReference type="EMBL" id="SJK99919.1"/>
    </source>
</evidence>